<dbReference type="InterPro" id="IPR002594">
    <property type="entry name" value="GH12"/>
</dbReference>
<reference evidence="5 6" key="1">
    <citation type="submission" date="2020-01" db="EMBL/GenBank/DDBJ databases">
        <title>Identification and distribution of gene clusters putatively required for synthesis of sphingolipid metabolism inhibitors in phylogenetically diverse species of the filamentous fungus Fusarium.</title>
        <authorList>
            <person name="Kim H.-S."/>
            <person name="Busman M."/>
            <person name="Brown D.W."/>
            <person name="Divon H."/>
            <person name="Uhlig S."/>
            <person name="Proctor R.H."/>
        </authorList>
    </citation>
    <scope>NUCLEOTIDE SEQUENCE [LARGE SCALE GENOMIC DNA]</scope>
    <source>
        <strain evidence="5 6">NRRL 20459</strain>
    </source>
</reference>
<feature type="chain" id="PRO_5034901312" evidence="4">
    <location>
        <begin position="17"/>
        <end position="449"/>
    </location>
</feature>
<keyword evidence="2" id="KW-0624">Polysaccharide degradation</keyword>
<proteinExistence type="inferred from homology"/>
<comment type="similarity">
    <text evidence="1 2">Belongs to the glycosyl hydrolase 12 (cellulase H) family.</text>
</comment>
<dbReference type="SUPFAM" id="SSF49899">
    <property type="entry name" value="Concanavalin A-like lectins/glucanases"/>
    <property type="match status" value="1"/>
</dbReference>
<evidence type="ECO:0000313" key="5">
    <source>
        <dbReference type="EMBL" id="KAF4452853.1"/>
    </source>
</evidence>
<accession>A0A8H4P0S4</accession>
<dbReference type="AlphaFoldDB" id="A0A8H4P0S4"/>
<keyword evidence="6" id="KW-1185">Reference proteome</keyword>
<protein>
    <submittedName>
        <fullName evidence="5">Murein transglycosylase</fullName>
    </submittedName>
</protein>
<dbReference type="OrthoDB" id="95118at2759"/>
<feature type="region of interest" description="Disordered" evidence="3">
    <location>
        <begin position="379"/>
        <end position="429"/>
    </location>
</feature>
<evidence type="ECO:0000313" key="6">
    <source>
        <dbReference type="Proteomes" id="UP000554235"/>
    </source>
</evidence>
<dbReference type="PANTHER" id="PTHR34002:SF9">
    <property type="entry name" value="XYLOGLUCAN-SPECIFIC ENDO-BETA-1,4-GLUCANASE A"/>
    <property type="match status" value="1"/>
</dbReference>
<dbReference type="InterPro" id="IPR013319">
    <property type="entry name" value="GH11/12"/>
</dbReference>
<dbReference type="Proteomes" id="UP000554235">
    <property type="component" value="Unassembled WGS sequence"/>
</dbReference>
<dbReference type="Gene3D" id="2.60.120.180">
    <property type="match status" value="1"/>
</dbReference>
<evidence type="ECO:0000256" key="3">
    <source>
        <dbReference type="SAM" id="MobiDB-lite"/>
    </source>
</evidence>
<dbReference type="PANTHER" id="PTHR34002">
    <property type="entry name" value="BLR1656 PROTEIN"/>
    <property type="match status" value="1"/>
</dbReference>
<keyword evidence="2" id="KW-0326">Glycosidase</keyword>
<dbReference type="Pfam" id="PF01670">
    <property type="entry name" value="Glyco_hydro_12"/>
    <property type="match status" value="1"/>
</dbReference>
<name>A0A8H4P0S4_9HYPO</name>
<comment type="caution">
    <text evidence="5">The sequence shown here is derived from an EMBL/GenBank/DDBJ whole genome shotgun (WGS) entry which is preliminary data.</text>
</comment>
<gene>
    <name evidence="5" type="ORF">FALBO_16100</name>
</gene>
<evidence type="ECO:0000256" key="4">
    <source>
        <dbReference type="SAM" id="SignalP"/>
    </source>
</evidence>
<dbReference type="GO" id="GO:0008810">
    <property type="term" value="F:cellulase activity"/>
    <property type="evidence" value="ECO:0007669"/>
    <property type="project" value="InterPro"/>
</dbReference>
<evidence type="ECO:0000256" key="1">
    <source>
        <dbReference type="ARBA" id="ARBA00005519"/>
    </source>
</evidence>
<organism evidence="5 6">
    <name type="scientific">Fusarium albosuccineum</name>
    <dbReference type="NCBI Taxonomy" id="1237068"/>
    <lineage>
        <taxon>Eukaryota</taxon>
        <taxon>Fungi</taxon>
        <taxon>Dikarya</taxon>
        <taxon>Ascomycota</taxon>
        <taxon>Pezizomycotina</taxon>
        <taxon>Sordariomycetes</taxon>
        <taxon>Hypocreomycetidae</taxon>
        <taxon>Hypocreales</taxon>
        <taxon>Nectriaceae</taxon>
        <taxon>Fusarium</taxon>
        <taxon>Fusarium decemcellulare species complex</taxon>
    </lineage>
</organism>
<dbReference type="EMBL" id="JAADYS010002932">
    <property type="protein sequence ID" value="KAF4452853.1"/>
    <property type="molecule type" value="Genomic_DNA"/>
</dbReference>
<feature type="signal peptide" evidence="4">
    <location>
        <begin position="1"/>
        <end position="16"/>
    </location>
</feature>
<sequence>MKFFAPLTALVAIATASPTSPSSTLEKRDTTWCDAFGSVATEGYTVYHNNWGKGDATSGSQCTTFTSANNKNFVWSTTWSWAGGPTKVKSYSNVALEKINKKISDIKSIPTTWTWRYTGPGMVSDVSYDLWLAPSVGAANKYEIMIWIGAYGGAGPISEQNKPAIAKPTIGGITWSLFKGPNGDTTVFSFVAPSNIGNYNADLLPFLTYLTQNQGVPSSYVATSFQADTEPFIGSNCVFKTSAYTLKDFHVRHGAKGGEPANQRDEKYLVDDMIRLVKIEPVEDGDDSQPTLCTIDHVNLAPAATLSPDQQFKGQSHAWPETSNYHDTGALFYNGRVINNATINLPTTASPVKSDLYLSHNPVAMASPPLIEGHVFIDDAGPDPELRRRASSPSTCRPSVDPSLARGQPNREQSEQSCDEAGQKSKLSLAHPSVRIKTISDLQLTEKPV</sequence>
<dbReference type="GO" id="GO:0000272">
    <property type="term" value="P:polysaccharide catabolic process"/>
    <property type="evidence" value="ECO:0007669"/>
    <property type="project" value="UniProtKB-KW"/>
</dbReference>
<keyword evidence="4" id="KW-0732">Signal</keyword>
<dbReference type="InterPro" id="IPR013320">
    <property type="entry name" value="ConA-like_dom_sf"/>
</dbReference>
<keyword evidence="2" id="KW-0119">Carbohydrate metabolism</keyword>
<keyword evidence="2" id="KW-0378">Hydrolase</keyword>
<evidence type="ECO:0000256" key="2">
    <source>
        <dbReference type="RuleBase" id="RU361163"/>
    </source>
</evidence>